<accession>A0A4Y2VVN1</accession>
<feature type="non-terminal residue" evidence="1">
    <location>
        <position position="1"/>
    </location>
</feature>
<comment type="caution">
    <text evidence="1">The sequence shown here is derived from an EMBL/GenBank/DDBJ whole genome shotgun (WGS) entry which is preliminary data.</text>
</comment>
<evidence type="ECO:0000313" key="1">
    <source>
        <dbReference type="EMBL" id="GBO29189.1"/>
    </source>
</evidence>
<keyword evidence="2" id="KW-1185">Reference proteome</keyword>
<gene>
    <name evidence="1" type="ORF">AVEN_19563_1</name>
</gene>
<dbReference type="EMBL" id="BGPR01052341">
    <property type="protein sequence ID" value="GBO29189.1"/>
    <property type="molecule type" value="Genomic_DNA"/>
</dbReference>
<evidence type="ECO:0000313" key="2">
    <source>
        <dbReference type="Proteomes" id="UP000499080"/>
    </source>
</evidence>
<proteinExistence type="predicted"/>
<dbReference type="Proteomes" id="UP000499080">
    <property type="component" value="Unassembled WGS sequence"/>
</dbReference>
<reference evidence="1 2" key="1">
    <citation type="journal article" date="2019" name="Sci. Rep.">
        <title>Orb-weaving spider Araneus ventricosus genome elucidates the spidroin gene catalogue.</title>
        <authorList>
            <person name="Kono N."/>
            <person name="Nakamura H."/>
            <person name="Ohtoshi R."/>
            <person name="Moran D.A.P."/>
            <person name="Shinohara A."/>
            <person name="Yoshida Y."/>
            <person name="Fujiwara M."/>
            <person name="Mori M."/>
            <person name="Tomita M."/>
            <person name="Arakawa K."/>
        </authorList>
    </citation>
    <scope>NUCLEOTIDE SEQUENCE [LARGE SCALE GENOMIC DNA]</scope>
</reference>
<protein>
    <recommendedName>
        <fullName evidence="3">DUF4817 domain-containing protein</fullName>
    </recommendedName>
</protein>
<sequence length="73" mass="8666">IRVFIVFEMAKCHENVKAVQRVWPEEFQNKNWSEKKTAVHTIDSEVSRIMDGFQNHLTAVLVKERGHFDPLYH</sequence>
<evidence type="ECO:0008006" key="3">
    <source>
        <dbReference type="Google" id="ProtNLM"/>
    </source>
</evidence>
<name>A0A4Y2VVN1_ARAVE</name>
<organism evidence="1 2">
    <name type="scientific">Araneus ventricosus</name>
    <name type="common">Orbweaver spider</name>
    <name type="synonym">Epeira ventricosa</name>
    <dbReference type="NCBI Taxonomy" id="182803"/>
    <lineage>
        <taxon>Eukaryota</taxon>
        <taxon>Metazoa</taxon>
        <taxon>Ecdysozoa</taxon>
        <taxon>Arthropoda</taxon>
        <taxon>Chelicerata</taxon>
        <taxon>Arachnida</taxon>
        <taxon>Araneae</taxon>
        <taxon>Araneomorphae</taxon>
        <taxon>Entelegynae</taxon>
        <taxon>Araneoidea</taxon>
        <taxon>Araneidae</taxon>
        <taxon>Araneus</taxon>
    </lineage>
</organism>
<dbReference type="AlphaFoldDB" id="A0A4Y2VVN1"/>